<keyword evidence="4 10" id="KW-0812">Transmembrane</keyword>
<evidence type="ECO:0000256" key="9">
    <source>
        <dbReference type="ARBA" id="ARBA00023224"/>
    </source>
</evidence>
<evidence type="ECO:0000256" key="2">
    <source>
        <dbReference type="ARBA" id="ARBA00022475"/>
    </source>
</evidence>
<keyword evidence="5 10" id="KW-0552">Olfaction</keyword>
<gene>
    <name evidence="11" type="primary">OR45</name>
</gene>
<evidence type="ECO:0000256" key="10">
    <source>
        <dbReference type="RuleBase" id="RU351113"/>
    </source>
</evidence>
<feature type="transmembrane region" description="Helical" evidence="10">
    <location>
        <begin position="342"/>
        <end position="363"/>
    </location>
</feature>
<comment type="similarity">
    <text evidence="10">Belongs to the insect chemoreceptor superfamily. Heteromeric odorant receptor channel (TC 1.A.69) family.</text>
</comment>
<feature type="transmembrane region" description="Helical" evidence="10">
    <location>
        <begin position="312"/>
        <end position="336"/>
    </location>
</feature>
<accession>A0A385H5E0</accession>
<comment type="subcellular location">
    <subcellularLocation>
        <location evidence="1 10">Cell membrane</location>
        <topology evidence="1 10">Multi-pass membrane protein</topology>
    </subcellularLocation>
</comment>
<dbReference type="GO" id="GO:0004984">
    <property type="term" value="F:olfactory receptor activity"/>
    <property type="evidence" value="ECO:0007669"/>
    <property type="project" value="InterPro"/>
</dbReference>
<feature type="transmembrane region" description="Helical" evidence="10">
    <location>
        <begin position="92"/>
        <end position="115"/>
    </location>
</feature>
<evidence type="ECO:0000256" key="7">
    <source>
        <dbReference type="ARBA" id="ARBA00023136"/>
    </source>
</evidence>
<dbReference type="GO" id="GO:0007165">
    <property type="term" value="P:signal transduction"/>
    <property type="evidence" value="ECO:0007669"/>
    <property type="project" value="UniProtKB-KW"/>
</dbReference>
<evidence type="ECO:0000256" key="4">
    <source>
        <dbReference type="ARBA" id="ARBA00022692"/>
    </source>
</evidence>
<dbReference type="PANTHER" id="PTHR21137:SF35">
    <property type="entry name" value="ODORANT RECEPTOR 19A-RELATED"/>
    <property type="match status" value="1"/>
</dbReference>
<feature type="transmembrane region" description="Helical" evidence="10">
    <location>
        <begin position="205"/>
        <end position="235"/>
    </location>
</feature>
<reference evidence="11" key="1">
    <citation type="submission" date="2017-10" db="EMBL/GenBank/DDBJ databases">
        <authorList>
            <person name="Banno H."/>
            <person name="Chua N.-H."/>
        </authorList>
    </citation>
    <scope>NUCLEOTIDE SEQUENCE</scope>
</reference>
<evidence type="ECO:0000256" key="8">
    <source>
        <dbReference type="ARBA" id="ARBA00023170"/>
    </source>
</evidence>
<keyword evidence="9 10" id="KW-0807">Transducer</keyword>
<dbReference type="PANTHER" id="PTHR21137">
    <property type="entry name" value="ODORANT RECEPTOR"/>
    <property type="match status" value="1"/>
</dbReference>
<organism evidence="11">
    <name type="scientific">Yemma signatus</name>
    <dbReference type="NCBI Taxonomy" id="300820"/>
    <lineage>
        <taxon>Eukaryota</taxon>
        <taxon>Metazoa</taxon>
        <taxon>Ecdysozoa</taxon>
        <taxon>Arthropoda</taxon>
        <taxon>Hexapoda</taxon>
        <taxon>Insecta</taxon>
        <taxon>Pterygota</taxon>
        <taxon>Neoptera</taxon>
        <taxon>Paraneoptera</taxon>
        <taxon>Hemiptera</taxon>
        <taxon>Heteroptera</taxon>
        <taxon>Panheteroptera</taxon>
        <taxon>Pentatomomorpha</taxon>
        <taxon>Lygaeoidea</taxon>
        <taxon>Berytidae</taxon>
        <taxon>Yemma</taxon>
    </lineage>
</organism>
<evidence type="ECO:0000256" key="3">
    <source>
        <dbReference type="ARBA" id="ARBA00022606"/>
    </source>
</evidence>
<keyword evidence="3 10" id="KW-0716">Sensory transduction</keyword>
<feature type="transmembrane region" description="Helical" evidence="10">
    <location>
        <begin position="159"/>
        <end position="177"/>
    </location>
</feature>
<protein>
    <recommendedName>
        <fullName evidence="10">Odorant receptor</fullName>
    </recommendedName>
</protein>
<evidence type="ECO:0000256" key="5">
    <source>
        <dbReference type="ARBA" id="ARBA00022725"/>
    </source>
</evidence>
<keyword evidence="7 10" id="KW-0472">Membrane</keyword>
<keyword evidence="6 10" id="KW-1133">Transmembrane helix</keyword>
<feature type="transmembrane region" description="Helical" evidence="10">
    <location>
        <begin position="54"/>
        <end position="86"/>
    </location>
</feature>
<dbReference type="EMBL" id="MG204680">
    <property type="protein sequence ID" value="AXX83046.1"/>
    <property type="molecule type" value="mRNA"/>
</dbReference>
<dbReference type="AlphaFoldDB" id="A0A385H5E0"/>
<keyword evidence="8 10" id="KW-0675">Receptor</keyword>
<proteinExistence type="evidence at transcript level"/>
<dbReference type="Pfam" id="PF02949">
    <property type="entry name" value="7tm_6"/>
    <property type="match status" value="1"/>
</dbReference>
<sequence length="444" mass="51730">MEDFTGKIKEFVIYLNENYGAEETRSVQSPMREIQLFSLFVGLFWNKNKRIRRIITYIIFIIVSVNFVFHTLLLVVTITTILGLSVISQQTYFVFCMYSTFTGYLIINYFIYLTIKIHETKILSIMKVTYEPLYHYELDEGWGCTLDEGSSMFHRLMRYVLVIISVLPFMFICLVQRKEFVGEMDGIDSRLPFPLWYPVTINGGFTYYTFCIAQITLVLQANTVFSIALYVHVLAVNNLHKEYRRLIDSFSQVEIRAEKRYLKIRRHRLIADRGSADLYRRTNFVKEVAACLRDNLEHQSLIKRYLDVLNEIIDVPGVVGCTFISICMAFSMAIVTGTDRDILTKGFAFLLISVITLFGHCYFSSGQIVKDLSEELFICINNFKWYQSDKRLTIYVKIMLAGNIYPWNLKACSMINCDMESFAGVLKKAYSYYNLLNVIRGRQS</sequence>
<dbReference type="GO" id="GO:0005886">
    <property type="term" value="C:plasma membrane"/>
    <property type="evidence" value="ECO:0007669"/>
    <property type="project" value="UniProtKB-SubCell"/>
</dbReference>
<keyword evidence="2" id="KW-1003">Cell membrane</keyword>
<comment type="caution">
    <text evidence="10">Lacks conserved residue(s) required for the propagation of feature annotation.</text>
</comment>
<name>A0A385H5E0_9HEMI</name>
<evidence type="ECO:0000256" key="1">
    <source>
        <dbReference type="ARBA" id="ARBA00004651"/>
    </source>
</evidence>
<evidence type="ECO:0000313" key="11">
    <source>
        <dbReference type="EMBL" id="AXX83046.1"/>
    </source>
</evidence>
<dbReference type="GO" id="GO:0005549">
    <property type="term" value="F:odorant binding"/>
    <property type="evidence" value="ECO:0007669"/>
    <property type="project" value="InterPro"/>
</dbReference>
<evidence type="ECO:0000256" key="6">
    <source>
        <dbReference type="ARBA" id="ARBA00022989"/>
    </source>
</evidence>
<dbReference type="InterPro" id="IPR004117">
    <property type="entry name" value="7tm6_olfct_rcpt"/>
</dbReference>